<dbReference type="EMBL" id="SODV01000001">
    <property type="protein sequence ID" value="TDX02338.1"/>
    <property type="molecule type" value="Genomic_DNA"/>
</dbReference>
<evidence type="ECO:0000313" key="4">
    <source>
        <dbReference type="Proteomes" id="UP000294498"/>
    </source>
</evidence>
<dbReference type="Pfam" id="PF00072">
    <property type="entry name" value="Response_reg"/>
    <property type="match status" value="1"/>
</dbReference>
<sequence>MSNLIERYTNDIALAGSAGYVDKGVRLISETQPELVFLDVRLADGTGFDVLKKLPERDFELIFVTAYEEYAVDAIRASASDYLLKPIGIPEFEQAVSRVRAKICEKKKRLSFPDRKIGVATQAGYEFIETKDITWCTAEGSYTHFYMQGGLRMLSTRNLGFYEELLDAQYFFRIHHSTIINLRFLKSFIKGRNSFVVLMDGTKLEISQRRKAEFLDMFFPEK</sequence>
<dbReference type="AlphaFoldDB" id="A0A4R8DWM3"/>
<proteinExistence type="predicted"/>
<dbReference type="SUPFAM" id="SSF52172">
    <property type="entry name" value="CheY-like"/>
    <property type="match status" value="1"/>
</dbReference>
<evidence type="ECO:0000259" key="2">
    <source>
        <dbReference type="PROSITE" id="PS50110"/>
    </source>
</evidence>
<dbReference type="InterPro" id="IPR011006">
    <property type="entry name" value="CheY-like_superfamily"/>
</dbReference>
<feature type="modified residue" description="4-aspartylphosphate" evidence="1">
    <location>
        <position position="39"/>
    </location>
</feature>
<dbReference type="PANTHER" id="PTHR37299">
    <property type="entry name" value="TRANSCRIPTIONAL REGULATOR-RELATED"/>
    <property type="match status" value="1"/>
</dbReference>
<reference evidence="3 4" key="1">
    <citation type="submission" date="2019-03" db="EMBL/GenBank/DDBJ databases">
        <title>Genomic Encyclopedia of Type Strains, Phase IV (KMG-IV): sequencing the most valuable type-strain genomes for metagenomic binning, comparative biology and taxonomic classification.</title>
        <authorList>
            <person name="Goeker M."/>
        </authorList>
    </citation>
    <scope>NUCLEOTIDE SEQUENCE [LARGE SCALE GENOMIC DNA]</scope>
    <source>
        <strain evidence="3 4">DSM 100059</strain>
    </source>
</reference>
<evidence type="ECO:0000256" key="1">
    <source>
        <dbReference type="PROSITE-ProRule" id="PRU00169"/>
    </source>
</evidence>
<dbReference type="InterPro" id="IPR001789">
    <property type="entry name" value="Sig_transdc_resp-reg_receiver"/>
</dbReference>
<feature type="domain" description="Response regulatory" evidence="2">
    <location>
        <begin position="1"/>
        <end position="100"/>
    </location>
</feature>
<dbReference type="GO" id="GO:0003677">
    <property type="term" value="F:DNA binding"/>
    <property type="evidence" value="ECO:0007669"/>
    <property type="project" value="InterPro"/>
</dbReference>
<dbReference type="InterPro" id="IPR046947">
    <property type="entry name" value="LytR-like"/>
</dbReference>
<dbReference type="Pfam" id="PF04397">
    <property type="entry name" value="LytTR"/>
    <property type="match status" value="1"/>
</dbReference>
<keyword evidence="4" id="KW-1185">Reference proteome</keyword>
<dbReference type="PANTHER" id="PTHR37299:SF1">
    <property type="entry name" value="STAGE 0 SPORULATION PROTEIN A HOMOLOG"/>
    <property type="match status" value="1"/>
</dbReference>
<dbReference type="Gene3D" id="3.40.50.2300">
    <property type="match status" value="1"/>
</dbReference>
<dbReference type="SMART" id="SM00448">
    <property type="entry name" value="REC"/>
    <property type="match status" value="1"/>
</dbReference>
<protein>
    <submittedName>
        <fullName evidence="3">LytTR family two component transcriptional regulator</fullName>
    </submittedName>
</protein>
<evidence type="ECO:0000313" key="3">
    <source>
        <dbReference type="EMBL" id="TDX02338.1"/>
    </source>
</evidence>
<dbReference type="SMART" id="SM00850">
    <property type="entry name" value="LytTR"/>
    <property type="match status" value="1"/>
</dbReference>
<organism evidence="3 4">
    <name type="scientific">Dinghuibacter silviterrae</name>
    <dbReference type="NCBI Taxonomy" id="1539049"/>
    <lineage>
        <taxon>Bacteria</taxon>
        <taxon>Pseudomonadati</taxon>
        <taxon>Bacteroidota</taxon>
        <taxon>Chitinophagia</taxon>
        <taxon>Chitinophagales</taxon>
        <taxon>Chitinophagaceae</taxon>
        <taxon>Dinghuibacter</taxon>
    </lineage>
</organism>
<name>A0A4R8DWM3_9BACT</name>
<keyword evidence="1" id="KW-0597">Phosphoprotein</keyword>
<dbReference type="GO" id="GO:0000156">
    <property type="term" value="F:phosphorelay response regulator activity"/>
    <property type="evidence" value="ECO:0007669"/>
    <property type="project" value="InterPro"/>
</dbReference>
<accession>A0A4R8DWM3</accession>
<dbReference type="PROSITE" id="PS50110">
    <property type="entry name" value="RESPONSE_REGULATORY"/>
    <property type="match status" value="1"/>
</dbReference>
<dbReference type="Gene3D" id="2.40.50.1020">
    <property type="entry name" value="LytTr DNA-binding domain"/>
    <property type="match status" value="1"/>
</dbReference>
<gene>
    <name evidence="3" type="ORF">EDB95_3396</name>
</gene>
<comment type="caution">
    <text evidence="3">The sequence shown here is derived from an EMBL/GenBank/DDBJ whole genome shotgun (WGS) entry which is preliminary data.</text>
</comment>
<dbReference type="InterPro" id="IPR007492">
    <property type="entry name" value="LytTR_DNA-bd_dom"/>
</dbReference>
<dbReference type="Proteomes" id="UP000294498">
    <property type="component" value="Unassembled WGS sequence"/>
</dbReference>